<reference evidence="1" key="2">
    <citation type="submission" date="2021-09" db="EMBL/GenBank/DDBJ databases">
        <authorList>
            <person name="Jia N."/>
            <person name="Wang J."/>
            <person name="Shi W."/>
            <person name="Du L."/>
            <person name="Sun Y."/>
            <person name="Zhan W."/>
            <person name="Jiang J."/>
            <person name="Wang Q."/>
            <person name="Zhang B."/>
            <person name="Ji P."/>
            <person name="Sakyi L.B."/>
            <person name="Cui X."/>
            <person name="Yuan T."/>
            <person name="Jiang B."/>
            <person name="Yang W."/>
            <person name="Lam T.T.-Y."/>
            <person name="Chang Q."/>
            <person name="Ding S."/>
            <person name="Wang X."/>
            <person name="Zhu J."/>
            <person name="Ruan X."/>
            <person name="Zhao L."/>
            <person name="Wei J."/>
            <person name="Que T."/>
            <person name="Du C."/>
            <person name="Cheng J."/>
            <person name="Dai P."/>
            <person name="Han X."/>
            <person name="Huang E."/>
            <person name="Gao Y."/>
            <person name="Liu J."/>
            <person name="Shao H."/>
            <person name="Ye R."/>
            <person name="Li L."/>
            <person name="Wei W."/>
            <person name="Wang X."/>
            <person name="Wang C."/>
            <person name="Huo Q."/>
            <person name="Li W."/>
            <person name="Guo W."/>
            <person name="Chen H."/>
            <person name="Chen S."/>
            <person name="Zhou L."/>
            <person name="Zhou L."/>
            <person name="Ni X."/>
            <person name="Tian J."/>
            <person name="Zhou Y."/>
            <person name="Sheng Y."/>
            <person name="Liu T."/>
            <person name="Pan Y."/>
            <person name="Xia L."/>
            <person name="Li J."/>
            <person name="Zhao F."/>
            <person name="Cao W."/>
        </authorList>
    </citation>
    <scope>NUCLEOTIDE SEQUENCE</scope>
    <source>
        <strain evidence="1">Rmic-2018</strain>
        <tissue evidence="1">Larvae</tissue>
    </source>
</reference>
<proteinExistence type="predicted"/>
<sequence>MTRCAEALARNESLEVLKLPYSLWDANSWKIFFAMLPKNRHLKKLQVVHYARSDYETLQTVLESLEETGSCTRVCFRDYVQTEGINLMNYTVFSSIKLSGNESMQVDASTRLPFLNHFTCLSLDVFNAGERLFSALAKYIRQTTVLWKLLMTLADHYMVNNTATPSCWTLLFESMSVHTSIADLNVFGSGSFQYSDRLTSITGLSKCITRLSFRMTPRDRNATELVTLLSKDQ</sequence>
<dbReference type="AlphaFoldDB" id="A0A9J6EV51"/>
<gene>
    <name evidence="1" type="ORF">HPB51_024974</name>
</gene>
<protein>
    <submittedName>
        <fullName evidence="1">Uncharacterized protein</fullName>
    </submittedName>
</protein>
<name>A0A9J6EV51_RHIMP</name>
<dbReference type="Proteomes" id="UP000821866">
    <property type="component" value="Chromosome 10"/>
</dbReference>
<evidence type="ECO:0000313" key="2">
    <source>
        <dbReference type="Proteomes" id="UP000821866"/>
    </source>
</evidence>
<comment type="caution">
    <text evidence="1">The sequence shown here is derived from an EMBL/GenBank/DDBJ whole genome shotgun (WGS) entry which is preliminary data.</text>
</comment>
<keyword evidence="2" id="KW-1185">Reference proteome</keyword>
<accession>A0A9J6EV51</accession>
<evidence type="ECO:0000313" key="1">
    <source>
        <dbReference type="EMBL" id="KAH8038201.1"/>
    </source>
</evidence>
<dbReference type="SUPFAM" id="SSF52047">
    <property type="entry name" value="RNI-like"/>
    <property type="match status" value="1"/>
</dbReference>
<organism evidence="1 2">
    <name type="scientific">Rhipicephalus microplus</name>
    <name type="common">Cattle tick</name>
    <name type="synonym">Boophilus microplus</name>
    <dbReference type="NCBI Taxonomy" id="6941"/>
    <lineage>
        <taxon>Eukaryota</taxon>
        <taxon>Metazoa</taxon>
        <taxon>Ecdysozoa</taxon>
        <taxon>Arthropoda</taxon>
        <taxon>Chelicerata</taxon>
        <taxon>Arachnida</taxon>
        <taxon>Acari</taxon>
        <taxon>Parasitiformes</taxon>
        <taxon>Ixodida</taxon>
        <taxon>Ixodoidea</taxon>
        <taxon>Ixodidae</taxon>
        <taxon>Rhipicephalinae</taxon>
        <taxon>Rhipicephalus</taxon>
        <taxon>Boophilus</taxon>
    </lineage>
</organism>
<reference evidence="1" key="1">
    <citation type="journal article" date="2020" name="Cell">
        <title>Large-Scale Comparative Analyses of Tick Genomes Elucidate Their Genetic Diversity and Vector Capacities.</title>
        <authorList>
            <consortium name="Tick Genome and Microbiome Consortium (TIGMIC)"/>
            <person name="Jia N."/>
            <person name="Wang J."/>
            <person name="Shi W."/>
            <person name="Du L."/>
            <person name="Sun Y."/>
            <person name="Zhan W."/>
            <person name="Jiang J.F."/>
            <person name="Wang Q."/>
            <person name="Zhang B."/>
            <person name="Ji P."/>
            <person name="Bell-Sakyi L."/>
            <person name="Cui X.M."/>
            <person name="Yuan T.T."/>
            <person name="Jiang B.G."/>
            <person name="Yang W.F."/>
            <person name="Lam T.T."/>
            <person name="Chang Q.C."/>
            <person name="Ding S.J."/>
            <person name="Wang X.J."/>
            <person name="Zhu J.G."/>
            <person name="Ruan X.D."/>
            <person name="Zhao L."/>
            <person name="Wei J.T."/>
            <person name="Ye R.Z."/>
            <person name="Que T.C."/>
            <person name="Du C.H."/>
            <person name="Zhou Y.H."/>
            <person name="Cheng J.X."/>
            <person name="Dai P.F."/>
            <person name="Guo W.B."/>
            <person name="Han X.H."/>
            <person name="Huang E.J."/>
            <person name="Li L.F."/>
            <person name="Wei W."/>
            <person name="Gao Y.C."/>
            <person name="Liu J.Z."/>
            <person name="Shao H.Z."/>
            <person name="Wang X."/>
            <person name="Wang C.C."/>
            <person name="Yang T.C."/>
            <person name="Huo Q.B."/>
            <person name="Li W."/>
            <person name="Chen H.Y."/>
            <person name="Chen S.E."/>
            <person name="Zhou L.G."/>
            <person name="Ni X.B."/>
            <person name="Tian J.H."/>
            <person name="Sheng Y."/>
            <person name="Liu T."/>
            <person name="Pan Y.S."/>
            <person name="Xia L.Y."/>
            <person name="Li J."/>
            <person name="Zhao F."/>
            <person name="Cao W.C."/>
        </authorList>
    </citation>
    <scope>NUCLEOTIDE SEQUENCE</scope>
    <source>
        <strain evidence="1">Rmic-2018</strain>
    </source>
</reference>
<dbReference type="EMBL" id="JABSTU010000002">
    <property type="protein sequence ID" value="KAH8038201.1"/>
    <property type="molecule type" value="Genomic_DNA"/>
</dbReference>